<reference evidence="2" key="1">
    <citation type="journal article" date="2020" name="Plant Biotechnol. J.">
        <title>The pomegranate (Punica granatum L.) draft genome dissects genetic divergence between soft- and hard-seeded cultivars.</title>
        <authorList>
            <person name="Luo X."/>
            <person name="Li H."/>
            <person name="Wu Z."/>
            <person name="Yao W."/>
            <person name="Zhao P."/>
            <person name="Cao D."/>
            <person name="Yu H."/>
            <person name="Li K."/>
            <person name="Poudel K."/>
            <person name="Zhao D."/>
            <person name="Zhang F."/>
            <person name="Xia X."/>
            <person name="Chen L."/>
            <person name="Wang Q."/>
            <person name="Jing D."/>
            <person name="Cao S."/>
        </authorList>
    </citation>
    <scope>NUCLEOTIDE SEQUENCE [LARGE SCALE GENOMIC DNA]</scope>
    <source>
        <strain evidence="2">cv. Tunisia</strain>
    </source>
</reference>
<keyword evidence="2" id="KW-1185">Reference proteome</keyword>
<evidence type="ECO:0000313" key="3">
    <source>
        <dbReference type="RefSeq" id="XP_031405665.1"/>
    </source>
</evidence>
<feature type="domain" description="Reverse transcriptase Ty1/copia-type" evidence="1">
    <location>
        <begin position="11"/>
        <end position="96"/>
    </location>
</feature>
<gene>
    <name evidence="3" type="primary">LOC116214394</name>
</gene>
<accession>A0A6P8EFU6</accession>
<dbReference type="PANTHER" id="PTHR11439:SF463">
    <property type="entry name" value="REVERSE TRANSCRIPTASE TY1_COPIA-TYPE DOMAIN-CONTAINING PROTEIN"/>
    <property type="match status" value="1"/>
</dbReference>
<dbReference type="Proteomes" id="UP000515151">
    <property type="component" value="Chromosome 7"/>
</dbReference>
<dbReference type="RefSeq" id="XP_031405665.1">
    <property type="nucleotide sequence ID" value="XM_031549805.1"/>
</dbReference>
<evidence type="ECO:0000313" key="2">
    <source>
        <dbReference type="Proteomes" id="UP000515151"/>
    </source>
</evidence>
<organism evidence="2 3">
    <name type="scientific">Punica granatum</name>
    <name type="common">Pomegranate</name>
    <dbReference type="NCBI Taxonomy" id="22663"/>
    <lineage>
        <taxon>Eukaryota</taxon>
        <taxon>Viridiplantae</taxon>
        <taxon>Streptophyta</taxon>
        <taxon>Embryophyta</taxon>
        <taxon>Tracheophyta</taxon>
        <taxon>Spermatophyta</taxon>
        <taxon>Magnoliopsida</taxon>
        <taxon>eudicotyledons</taxon>
        <taxon>Gunneridae</taxon>
        <taxon>Pentapetalae</taxon>
        <taxon>rosids</taxon>
        <taxon>malvids</taxon>
        <taxon>Myrtales</taxon>
        <taxon>Lythraceae</taxon>
        <taxon>Punica</taxon>
    </lineage>
</organism>
<name>A0A6P8EFU6_PUNGR</name>
<sequence length="224" mass="24876">MAEEFNALLQNGTWSLVPPPPQANMVGSTWKFRIKYLADGSIDRYKARLVAQGFRQQPGIDYHETLSPVVKPSTIRLVLSLTHSSSWDIRQLDVKMHSYMVTCRRKLLERGSLDSTLSFTPFGLPLVQLTPHSLFIQKYISDVLTRFGLAYSAAVKMPLPSRSNLSLTDGELLGDPTEYRSMVGALQSSDLQITACTDADWASCLDARRSTTGYAVFVGPNLIS</sequence>
<dbReference type="PANTHER" id="PTHR11439">
    <property type="entry name" value="GAG-POL-RELATED RETROTRANSPOSON"/>
    <property type="match status" value="1"/>
</dbReference>
<dbReference type="OrthoDB" id="411615at2759"/>
<dbReference type="GeneID" id="116214394"/>
<dbReference type="Pfam" id="PF07727">
    <property type="entry name" value="RVT_2"/>
    <property type="match status" value="1"/>
</dbReference>
<dbReference type="InterPro" id="IPR013103">
    <property type="entry name" value="RVT_2"/>
</dbReference>
<protein>
    <submittedName>
        <fullName evidence="3">Uncharacterized protein LOC116214394</fullName>
    </submittedName>
</protein>
<proteinExistence type="predicted"/>
<dbReference type="AlphaFoldDB" id="A0A6P8EFU6"/>
<evidence type="ECO:0000259" key="1">
    <source>
        <dbReference type="Pfam" id="PF07727"/>
    </source>
</evidence>
<reference evidence="3" key="2">
    <citation type="submission" date="2025-08" db="UniProtKB">
        <authorList>
            <consortium name="RefSeq"/>
        </authorList>
    </citation>
    <scope>IDENTIFICATION</scope>
    <source>
        <tissue evidence="3">Leaf</tissue>
    </source>
</reference>